<dbReference type="PANTHER" id="PTHR18934">
    <property type="entry name" value="ATP-DEPENDENT RNA HELICASE"/>
    <property type="match status" value="1"/>
</dbReference>
<dbReference type="PANTHER" id="PTHR18934:SF221">
    <property type="entry name" value="ATP-DEPENDENT RNA HELICASE DHX34-RELATED"/>
    <property type="match status" value="1"/>
</dbReference>
<dbReference type="InterPro" id="IPR027417">
    <property type="entry name" value="P-loop_NTPase"/>
</dbReference>
<keyword evidence="2" id="KW-0347">Helicase</keyword>
<evidence type="ECO:0000259" key="3">
    <source>
        <dbReference type="PROSITE" id="PS51192"/>
    </source>
</evidence>
<feature type="domain" description="Helicase ATP-binding" evidence="3">
    <location>
        <begin position="1"/>
        <end position="56"/>
    </location>
</feature>
<dbReference type="InterPro" id="IPR001650">
    <property type="entry name" value="Helicase_C-like"/>
</dbReference>
<reference evidence="4" key="1">
    <citation type="submission" date="2016-06" db="UniProtKB">
        <authorList>
            <consortium name="WormBaseParasite"/>
        </authorList>
    </citation>
    <scope>IDENTIFICATION</scope>
</reference>
<evidence type="ECO:0000256" key="1">
    <source>
        <dbReference type="ARBA" id="ARBA00022801"/>
    </source>
</evidence>
<dbReference type="Pfam" id="PF00271">
    <property type="entry name" value="Helicase_C"/>
    <property type="match status" value="1"/>
</dbReference>
<keyword evidence="2" id="KW-0547">Nucleotide-binding</keyword>
<proteinExistence type="predicted"/>
<evidence type="ECO:0000256" key="2">
    <source>
        <dbReference type="ARBA" id="ARBA00022806"/>
    </source>
</evidence>
<keyword evidence="1" id="KW-0378">Hydrolase</keyword>
<organism evidence="4">
    <name type="scientific">Gongylonema pulchrum</name>
    <dbReference type="NCBI Taxonomy" id="637853"/>
    <lineage>
        <taxon>Eukaryota</taxon>
        <taxon>Metazoa</taxon>
        <taxon>Ecdysozoa</taxon>
        <taxon>Nematoda</taxon>
        <taxon>Chromadorea</taxon>
        <taxon>Rhabditida</taxon>
        <taxon>Spirurina</taxon>
        <taxon>Spiruromorpha</taxon>
        <taxon>Spiruroidea</taxon>
        <taxon>Gongylonematidae</taxon>
        <taxon>Gongylonema</taxon>
    </lineage>
</organism>
<dbReference type="PROSITE" id="PS51192">
    <property type="entry name" value="HELICASE_ATP_BIND_1"/>
    <property type="match status" value="1"/>
</dbReference>
<dbReference type="GO" id="GO:0016787">
    <property type="term" value="F:hydrolase activity"/>
    <property type="evidence" value="ECO:0007669"/>
    <property type="project" value="UniProtKB-KW"/>
</dbReference>
<dbReference type="Gene3D" id="3.40.50.300">
    <property type="entry name" value="P-loop containing nucleotide triphosphate hydrolases"/>
    <property type="match status" value="2"/>
</dbReference>
<dbReference type="WBParaSite" id="GPUH_0000284301-mRNA-1">
    <property type="protein sequence ID" value="GPUH_0000284301-mRNA-1"/>
    <property type="gene ID" value="GPUH_0000284301"/>
</dbReference>
<accession>A0A183D297</accession>
<dbReference type="InterPro" id="IPR014001">
    <property type="entry name" value="Helicase_ATP-bd"/>
</dbReference>
<dbReference type="GO" id="GO:0004386">
    <property type="term" value="F:helicase activity"/>
    <property type="evidence" value="ECO:0007669"/>
    <property type="project" value="UniProtKB-KW"/>
</dbReference>
<dbReference type="AlphaFoldDB" id="A0A183D297"/>
<dbReference type="CDD" id="cd18791">
    <property type="entry name" value="SF2_C_RHA"/>
    <property type="match status" value="1"/>
</dbReference>
<name>A0A183D297_9BILA</name>
<protein>
    <submittedName>
        <fullName evidence="4">Helicase ATP-binding domain-containing protein</fullName>
    </submittedName>
</protein>
<dbReference type="SUPFAM" id="SSF52540">
    <property type="entry name" value="P-loop containing nucleoside triphosphate hydrolases"/>
    <property type="match status" value="1"/>
</dbReference>
<dbReference type="GO" id="GO:0003723">
    <property type="term" value="F:RNA binding"/>
    <property type="evidence" value="ECO:0007669"/>
    <property type="project" value="TreeGrafter"/>
</dbReference>
<keyword evidence="2" id="KW-0067">ATP-binding</keyword>
<sequence length="198" mass="22686">LDEIHERNLSGDFLLGLLRELVQRRQNDLKLILMSATINFELFTSYFEGAPIIKVAGRLFPVELQYRPIKEHDTYDSDKKKAKIDPEPYLNVKISTVAEALKVYAETSKKWIILMLHSTLSMEEQDKVFDMAPVGIRKCILSTNIAETSVTIDQIRFVIDSGKVNLVKFDSKTGMHSLREYWTSQASADQRKGTDYPI</sequence>
<dbReference type="SMART" id="SM00490">
    <property type="entry name" value="HELICc"/>
    <property type="match status" value="1"/>
</dbReference>
<evidence type="ECO:0000313" key="4">
    <source>
        <dbReference type="WBParaSite" id="GPUH_0000284301-mRNA-1"/>
    </source>
</evidence>